<accession>A0AAV7WSL2</accession>
<organism evidence="2 3">
    <name type="scientific">Pleurodeles waltl</name>
    <name type="common">Iberian ribbed newt</name>
    <dbReference type="NCBI Taxonomy" id="8319"/>
    <lineage>
        <taxon>Eukaryota</taxon>
        <taxon>Metazoa</taxon>
        <taxon>Chordata</taxon>
        <taxon>Craniata</taxon>
        <taxon>Vertebrata</taxon>
        <taxon>Euteleostomi</taxon>
        <taxon>Amphibia</taxon>
        <taxon>Batrachia</taxon>
        <taxon>Caudata</taxon>
        <taxon>Salamandroidea</taxon>
        <taxon>Salamandridae</taxon>
        <taxon>Pleurodelinae</taxon>
        <taxon>Pleurodeles</taxon>
    </lineage>
</organism>
<feature type="compositionally biased region" description="Basic and acidic residues" evidence="1">
    <location>
        <begin position="36"/>
        <end position="79"/>
    </location>
</feature>
<dbReference type="AlphaFoldDB" id="A0AAV7WSL2"/>
<keyword evidence="3" id="KW-1185">Reference proteome</keyword>
<proteinExistence type="predicted"/>
<name>A0AAV7WSL2_PLEWA</name>
<dbReference type="EMBL" id="JANPWB010000001">
    <property type="protein sequence ID" value="KAJ1217087.1"/>
    <property type="molecule type" value="Genomic_DNA"/>
</dbReference>
<dbReference type="Proteomes" id="UP001066276">
    <property type="component" value="Chromosome 1_1"/>
</dbReference>
<gene>
    <name evidence="2" type="ORF">NDU88_004682</name>
</gene>
<evidence type="ECO:0000256" key="1">
    <source>
        <dbReference type="SAM" id="MobiDB-lite"/>
    </source>
</evidence>
<protein>
    <submittedName>
        <fullName evidence="2">Uncharacterized protein</fullName>
    </submittedName>
</protein>
<comment type="caution">
    <text evidence="2">The sequence shown here is derived from an EMBL/GenBank/DDBJ whole genome shotgun (WGS) entry which is preliminary data.</text>
</comment>
<evidence type="ECO:0000313" key="2">
    <source>
        <dbReference type="EMBL" id="KAJ1217087.1"/>
    </source>
</evidence>
<feature type="region of interest" description="Disordered" evidence="1">
    <location>
        <begin position="26"/>
        <end position="79"/>
    </location>
</feature>
<evidence type="ECO:0000313" key="3">
    <source>
        <dbReference type="Proteomes" id="UP001066276"/>
    </source>
</evidence>
<sequence>MKRSLRPHSPYHAAGHVECFSINGRNRFRVGTRPRPQKESLGEEHKGPLNWRKGGENGVKQRDTGTDPRFVKQEDTGPN</sequence>
<reference evidence="2" key="1">
    <citation type="journal article" date="2022" name="bioRxiv">
        <title>Sequencing and chromosome-scale assembly of the giantPleurodeles waltlgenome.</title>
        <authorList>
            <person name="Brown T."/>
            <person name="Elewa A."/>
            <person name="Iarovenko S."/>
            <person name="Subramanian E."/>
            <person name="Araus A.J."/>
            <person name="Petzold A."/>
            <person name="Susuki M."/>
            <person name="Suzuki K.-i.T."/>
            <person name="Hayashi T."/>
            <person name="Toyoda A."/>
            <person name="Oliveira C."/>
            <person name="Osipova E."/>
            <person name="Leigh N.D."/>
            <person name="Simon A."/>
            <person name="Yun M.H."/>
        </authorList>
    </citation>
    <scope>NUCLEOTIDE SEQUENCE</scope>
    <source>
        <strain evidence="2">20211129_DDA</strain>
        <tissue evidence="2">Liver</tissue>
    </source>
</reference>